<gene>
    <name evidence="3" type="ORF">BABINDRAFT_175730</name>
</gene>
<dbReference type="PANTHER" id="PTHR13056">
    <property type="entry name" value="VACUOLAR FUSION PROTEIN CCZ1 HOMOLOG-RELATED"/>
    <property type="match status" value="1"/>
</dbReference>
<dbReference type="AlphaFoldDB" id="A0A1E3QRP2"/>
<dbReference type="InterPro" id="IPR043987">
    <property type="entry name" value="CCZ1/INTU/HSP4_longin_1"/>
</dbReference>
<dbReference type="RefSeq" id="XP_018985658.1">
    <property type="nucleotide sequence ID" value="XM_019130998.1"/>
</dbReference>
<evidence type="ECO:0000259" key="2">
    <source>
        <dbReference type="Pfam" id="PF19031"/>
    </source>
</evidence>
<dbReference type="GO" id="GO:0035658">
    <property type="term" value="C:Mon1-Ccz1 complex"/>
    <property type="evidence" value="ECO:0007669"/>
    <property type="project" value="InterPro"/>
</dbReference>
<protein>
    <recommendedName>
        <fullName evidence="2">CCZ1/INTU/HSP4 first Longin domain-containing protein</fullName>
    </recommendedName>
</protein>
<feature type="domain" description="CCZ1/INTU/HSP4 first Longin" evidence="2">
    <location>
        <begin position="18"/>
        <end position="142"/>
    </location>
</feature>
<dbReference type="GeneID" id="30148851"/>
<accession>A0A1E3QRP2</accession>
<dbReference type="InterPro" id="IPR013176">
    <property type="entry name" value="Ccz1"/>
</dbReference>
<comment type="similarity">
    <text evidence="1">Belongs to the CCZ1 family.</text>
</comment>
<reference evidence="4" key="1">
    <citation type="submission" date="2016-05" db="EMBL/GenBank/DDBJ databases">
        <title>Comparative genomics of biotechnologically important yeasts.</title>
        <authorList>
            <consortium name="DOE Joint Genome Institute"/>
            <person name="Riley R."/>
            <person name="Haridas S."/>
            <person name="Wolfe K.H."/>
            <person name="Lopes M.R."/>
            <person name="Hittinger C.T."/>
            <person name="Goker M."/>
            <person name="Salamov A."/>
            <person name="Wisecaver J."/>
            <person name="Long T.M."/>
            <person name="Aerts A.L."/>
            <person name="Barry K."/>
            <person name="Choi C."/>
            <person name="Clum A."/>
            <person name="Coughlan A.Y."/>
            <person name="Deshpande S."/>
            <person name="Douglass A.P."/>
            <person name="Hanson S.J."/>
            <person name="Klenk H.-P."/>
            <person name="Labutti K."/>
            <person name="Lapidus A."/>
            <person name="Lindquist E."/>
            <person name="Lipzen A."/>
            <person name="Meier-Kolthoff J.P."/>
            <person name="Ohm R.A."/>
            <person name="Otillar R.P."/>
            <person name="Pangilinan J."/>
            <person name="Peng Y."/>
            <person name="Rokas A."/>
            <person name="Rosa C.A."/>
            <person name="Scheuner C."/>
            <person name="Sibirny A.A."/>
            <person name="Slot J.C."/>
            <person name="Stielow J.B."/>
            <person name="Sun H."/>
            <person name="Kurtzman C.P."/>
            <person name="Blackwell M."/>
            <person name="Grigoriev I.V."/>
            <person name="Jeffries T.W."/>
        </authorList>
    </citation>
    <scope>NUCLEOTIDE SEQUENCE [LARGE SCALE GENOMIC DNA]</scope>
    <source>
        <strain evidence="4">NRRL Y-12698</strain>
    </source>
</reference>
<organism evidence="3 4">
    <name type="scientific">Babjeviella inositovora NRRL Y-12698</name>
    <dbReference type="NCBI Taxonomy" id="984486"/>
    <lineage>
        <taxon>Eukaryota</taxon>
        <taxon>Fungi</taxon>
        <taxon>Dikarya</taxon>
        <taxon>Ascomycota</taxon>
        <taxon>Saccharomycotina</taxon>
        <taxon>Pichiomycetes</taxon>
        <taxon>Serinales incertae sedis</taxon>
        <taxon>Babjeviella</taxon>
    </lineage>
</organism>
<proteinExistence type="inferred from homology"/>
<sequence length="582" mass="65067">MSFFTPYLVPQPSGPRVEYLTIFNPTLSHNDSDTDKSLLLHYSPGREYTMDEKLRHIGLIQGLNSFSSTFAAGSPVELVKTDKTCLAIVKLPDEYFMAMCVRLAQMVDSKGELVYSDAEMPPDYVYTAILEKGHALFTLHHGKIADLTPTVLEGWWSRYLKECVSFSRWSCHDRLPHVRKSSTALLNATKNRVNGLAKHALVFNFGKKEHGFVYQASDSVSSADLWRIYTWLETVHTSAVLAPENLIGDVPIGAKAPAFDPTVAAKPRKKYAGSMFSFSPVKAMNQLGSLTMSVMSTAANFNRWFEPPEAVEEVSSKGAFLVGLHETLDTDDPDMHKTITTKQVYLGEALIKHNLVIYRLDDSVVVLVYDGETQLLVNSFYTKLEAALIEMFDGEMSTSTATISSHKPPKVSPWSSLVKGGMDTLSLFSTLEAPEASLTPFYYYVYNCETRFLETSLPPIPETDSTEQYDILKSATAAKYVHALVAGIVDSTISERLRKPLISLEETIVKTEKNWLCYHTVFSDEGGDRLLVLLKAIPCVNPIKQIIEGNTSPHLIRMMGHEVQVWLDYYKLTGEVVPYAYK</sequence>
<dbReference type="PANTHER" id="PTHR13056:SF0">
    <property type="entry name" value="VACUOLAR FUSION PROTEIN CCZ1 HOMOLOG-RELATED"/>
    <property type="match status" value="1"/>
</dbReference>
<dbReference type="Pfam" id="PF19031">
    <property type="entry name" value="Intu_longin_1"/>
    <property type="match status" value="1"/>
</dbReference>
<dbReference type="Proteomes" id="UP000094336">
    <property type="component" value="Unassembled WGS sequence"/>
</dbReference>
<evidence type="ECO:0000256" key="1">
    <source>
        <dbReference type="ARBA" id="ARBA00005352"/>
    </source>
</evidence>
<evidence type="ECO:0000313" key="4">
    <source>
        <dbReference type="Proteomes" id="UP000094336"/>
    </source>
</evidence>
<evidence type="ECO:0000313" key="3">
    <source>
        <dbReference type="EMBL" id="ODQ80330.1"/>
    </source>
</evidence>
<dbReference type="GO" id="GO:0016192">
    <property type="term" value="P:vesicle-mediated transport"/>
    <property type="evidence" value="ECO:0007669"/>
    <property type="project" value="InterPro"/>
</dbReference>
<dbReference type="OrthoDB" id="4082324at2759"/>
<name>A0A1E3QRP2_9ASCO</name>
<dbReference type="EMBL" id="KV454430">
    <property type="protein sequence ID" value="ODQ80330.1"/>
    <property type="molecule type" value="Genomic_DNA"/>
</dbReference>
<dbReference type="STRING" id="984486.A0A1E3QRP2"/>
<keyword evidence="4" id="KW-1185">Reference proteome</keyword>